<dbReference type="InterPro" id="IPR050090">
    <property type="entry name" value="Tyrosine_recombinase_XerCD"/>
</dbReference>
<keyword evidence="8" id="KW-1185">Reference proteome</keyword>
<dbReference type="CDD" id="cd01189">
    <property type="entry name" value="INT_ICEBs1_C_like"/>
    <property type="match status" value="1"/>
</dbReference>
<proteinExistence type="inferred from homology"/>
<gene>
    <name evidence="7" type="ORF">FQ330_03940</name>
</gene>
<evidence type="ECO:0000313" key="8">
    <source>
        <dbReference type="Proteomes" id="UP000323221"/>
    </source>
</evidence>
<dbReference type="InterPro" id="IPR013762">
    <property type="entry name" value="Integrase-like_cat_sf"/>
</dbReference>
<dbReference type="Pfam" id="PF00589">
    <property type="entry name" value="Phage_integrase"/>
    <property type="match status" value="1"/>
</dbReference>
<keyword evidence="2 4" id="KW-0238">DNA-binding</keyword>
<organism evidence="7 8">
    <name type="scientific">Agrococcus sediminis</name>
    <dbReference type="NCBI Taxonomy" id="2599924"/>
    <lineage>
        <taxon>Bacteria</taxon>
        <taxon>Bacillati</taxon>
        <taxon>Actinomycetota</taxon>
        <taxon>Actinomycetes</taxon>
        <taxon>Micrococcales</taxon>
        <taxon>Microbacteriaceae</taxon>
        <taxon>Agrococcus</taxon>
    </lineage>
</organism>
<evidence type="ECO:0000256" key="4">
    <source>
        <dbReference type="PROSITE-ProRule" id="PRU01248"/>
    </source>
</evidence>
<sequence length="378" mass="41762">MAHVREVTRKAGRAYEVRWKDRGKERQRTFSVKRDAERFALKVETEVAAGTSTAAHAKGRTVAQVAEDMMCGAELVLKARSLQEARRINRARLLPRFGARRVTAVTTADVQLWVSEMAAEGLAPATVAKAYVALRKVFKHALLNREVAYNPCDGVRLPKSHDEDTSASFLTKAQVDKLAAALGADDQAPFDLLVRFAAFTGLRAGEIVGLRVGDVDLARQRVSVRQTLQRIAGEWVAGTPKSRRSSRDVPLLSTALVADLRRYLMLHPRSGDPTALLWPARTNAGQRLDYSRPLDLQAFRRNAFARAVAAAELPPMRFHDLRHTAASLWLAAGIEPYRVSRWLGHGSLVTTDTVYAHLYPGDDALHRARFDALDAATA</sequence>
<dbReference type="Gene3D" id="1.10.443.10">
    <property type="entry name" value="Intergrase catalytic core"/>
    <property type="match status" value="1"/>
</dbReference>
<dbReference type="Gene3D" id="1.10.150.130">
    <property type="match status" value="1"/>
</dbReference>
<dbReference type="GO" id="GO:0003677">
    <property type="term" value="F:DNA binding"/>
    <property type="evidence" value="ECO:0007669"/>
    <property type="project" value="UniProtKB-UniRule"/>
</dbReference>
<keyword evidence="3" id="KW-0233">DNA recombination</keyword>
<dbReference type="GO" id="GO:0006310">
    <property type="term" value="P:DNA recombination"/>
    <property type="evidence" value="ECO:0007669"/>
    <property type="project" value="UniProtKB-KW"/>
</dbReference>
<evidence type="ECO:0000259" key="6">
    <source>
        <dbReference type="PROSITE" id="PS51900"/>
    </source>
</evidence>
<reference evidence="7 8" key="1">
    <citation type="submission" date="2019-08" db="EMBL/GenBank/DDBJ databases">
        <title>Agrococcus lahaulensis sp. nov., isolated from a cold desert of the Indian Himalayas.</title>
        <authorList>
            <person name="Qu J.H."/>
        </authorList>
    </citation>
    <scope>NUCLEOTIDE SEQUENCE [LARGE SCALE GENOMIC DNA]</scope>
    <source>
        <strain evidence="7 8">NS18</strain>
    </source>
</reference>
<evidence type="ECO:0000256" key="3">
    <source>
        <dbReference type="ARBA" id="ARBA00023172"/>
    </source>
</evidence>
<evidence type="ECO:0000259" key="5">
    <source>
        <dbReference type="PROSITE" id="PS51898"/>
    </source>
</evidence>
<dbReference type="PROSITE" id="PS51898">
    <property type="entry name" value="TYR_RECOMBINASE"/>
    <property type="match status" value="1"/>
</dbReference>
<dbReference type="InterPro" id="IPR044068">
    <property type="entry name" value="CB"/>
</dbReference>
<protein>
    <submittedName>
        <fullName evidence="7">Site-specific integrase</fullName>
    </submittedName>
</protein>
<dbReference type="Proteomes" id="UP000323221">
    <property type="component" value="Unassembled WGS sequence"/>
</dbReference>
<evidence type="ECO:0000256" key="1">
    <source>
        <dbReference type="ARBA" id="ARBA00008857"/>
    </source>
</evidence>
<comment type="caution">
    <text evidence="7">The sequence shown here is derived from an EMBL/GenBank/DDBJ whole genome shotgun (WGS) entry which is preliminary data.</text>
</comment>
<dbReference type="PROSITE" id="PS51900">
    <property type="entry name" value="CB"/>
    <property type="match status" value="1"/>
</dbReference>
<name>A0A5M8QFW7_9MICO</name>
<evidence type="ECO:0000313" key="7">
    <source>
        <dbReference type="EMBL" id="KAA6434925.1"/>
    </source>
</evidence>
<dbReference type="InterPro" id="IPR010998">
    <property type="entry name" value="Integrase_recombinase_N"/>
</dbReference>
<dbReference type="OrthoDB" id="1822491at2"/>
<dbReference type="EMBL" id="VOIR01000012">
    <property type="protein sequence ID" value="KAA6434925.1"/>
    <property type="molecule type" value="Genomic_DNA"/>
</dbReference>
<dbReference type="PANTHER" id="PTHR30349:SF64">
    <property type="entry name" value="PROPHAGE INTEGRASE INTD-RELATED"/>
    <property type="match status" value="1"/>
</dbReference>
<dbReference type="RefSeq" id="WP_146355451.1">
    <property type="nucleotide sequence ID" value="NZ_VOIR01000012.1"/>
</dbReference>
<dbReference type="GO" id="GO:0015074">
    <property type="term" value="P:DNA integration"/>
    <property type="evidence" value="ECO:0007669"/>
    <property type="project" value="InterPro"/>
</dbReference>
<dbReference type="InterPro" id="IPR011010">
    <property type="entry name" value="DNA_brk_join_enz"/>
</dbReference>
<comment type="similarity">
    <text evidence="1">Belongs to the 'phage' integrase family.</text>
</comment>
<dbReference type="InterPro" id="IPR002104">
    <property type="entry name" value="Integrase_catalytic"/>
</dbReference>
<feature type="domain" description="Core-binding (CB)" evidence="6">
    <location>
        <begin position="70"/>
        <end position="142"/>
    </location>
</feature>
<dbReference type="PANTHER" id="PTHR30349">
    <property type="entry name" value="PHAGE INTEGRASE-RELATED"/>
    <property type="match status" value="1"/>
</dbReference>
<dbReference type="AlphaFoldDB" id="A0A5M8QFW7"/>
<accession>A0A5M8QFW7</accession>
<feature type="domain" description="Tyr recombinase" evidence="5">
    <location>
        <begin position="165"/>
        <end position="371"/>
    </location>
</feature>
<dbReference type="SUPFAM" id="SSF56349">
    <property type="entry name" value="DNA breaking-rejoining enzymes"/>
    <property type="match status" value="1"/>
</dbReference>
<evidence type="ECO:0000256" key="2">
    <source>
        <dbReference type="ARBA" id="ARBA00023125"/>
    </source>
</evidence>